<reference evidence="2 3" key="1">
    <citation type="journal article" date="2013" name="Proc. Natl. Acad. Sci. U.S.A.">
        <title>Genome of an arbuscular mycorrhizal fungus provides insight into the oldest plant symbiosis.</title>
        <authorList>
            <person name="Tisserant E."/>
            <person name="Malbreil M."/>
            <person name="Kuo A."/>
            <person name="Kohler A."/>
            <person name="Symeonidi A."/>
            <person name="Balestrini R."/>
            <person name="Charron P."/>
            <person name="Duensing N."/>
            <person name="Frei Dit Frey N."/>
            <person name="Gianinazzi-Pearson V."/>
            <person name="Gilbert L.B."/>
            <person name="Handa Y."/>
            <person name="Herr J.R."/>
            <person name="Hijri M."/>
            <person name="Koul R."/>
            <person name="Kawaguchi M."/>
            <person name="Krajinski F."/>
            <person name="Lammers P.J."/>
            <person name="Masclaux F.G."/>
            <person name="Murat C."/>
            <person name="Morin E."/>
            <person name="Ndikumana S."/>
            <person name="Pagni M."/>
            <person name="Petitpierre D."/>
            <person name="Requena N."/>
            <person name="Rosikiewicz P."/>
            <person name="Riley R."/>
            <person name="Saito K."/>
            <person name="San Clemente H."/>
            <person name="Shapiro H."/>
            <person name="van Tuinen D."/>
            <person name="Becard G."/>
            <person name="Bonfante P."/>
            <person name="Paszkowski U."/>
            <person name="Shachar-Hill Y.Y."/>
            <person name="Tuskan G.A."/>
            <person name="Young P.W."/>
            <person name="Sanders I.R."/>
            <person name="Henrissat B."/>
            <person name="Rensing S.A."/>
            <person name="Grigoriev I.V."/>
            <person name="Corradi N."/>
            <person name="Roux C."/>
            <person name="Martin F."/>
        </authorList>
    </citation>
    <scope>NUCLEOTIDE SEQUENCE [LARGE SCALE GENOMIC DNA]</scope>
    <source>
        <strain evidence="2 3">DAOM 197198</strain>
    </source>
</reference>
<evidence type="ECO:0000313" key="2">
    <source>
        <dbReference type="EMBL" id="POG68957.1"/>
    </source>
</evidence>
<sequence>MKGTLKKNTPNKFEALFGEVSGSMTSLGVFLHLVKKDILDKVKLGIMMRDSLNSALKGCKGQAKLSQTKNSMKELYCSNMRKKYRKTTREYSPVLNINSILKSKLI</sequence>
<evidence type="ECO:0000313" key="3">
    <source>
        <dbReference type="Proteomes" id="UP000018888"/>
    </source>
</evidence>
<proteinExistence type="predicted"/>
<keyword evidence="1" id="KW-0812">Transmembrane</keyword>
<comment type="caution">
    <text evidence="2">The sequence shown here is derived from an EMBL/GenBank/DDBJ whole genome shotgun (WGS) entry which is preliminary data.</text>
</comment>
<dbReference type="VEuPathDB" id="FungiDB:RhiirFUN_013796"/>
<keyword evidence="1" id="KW-0472">Membrane</keyword>
<dbReference type="EMBL" id="AUPC02000144">
    <property type="protein sequence ID" value="POG68957.1"/>
    <property type="molecule type" value="Genomic_DNA"/>
</dbReference>
<evidence type="ECO:0000256" key="1">
    <source>
        <dbReference type="SAM" id="Phobius"/>
    </source>
</evidence>
<protein>
    <submittedName>
        <fullName evidence="2">Uncharacterized protein</fullName>
    </submittedName>
</protein>
<dbReference type="AlphaFoldDB" id="A0A2P4PU85"/>
<accession>A0A2P4PU85</accession>
<organism evidence="2 3">
    <name type="scientific">Rhizophagus irregularis (strain DAOM 181602 / DAOM 197198 / MUCL 43194)</name>
    <name type="common">Arbuscular mycorrhizal fungus</name>
    <name type="synonym">Glomus intraradices</name>
    <dbReference type="NCBI Taxonomy" id="747089"/>
    <lineage>
        <taxon>Eukaryota</taxon>
        <taxon>Fungi</taxon>
        <taxon>Fungi incertae sedis</taxon>
        <taxon>Mucoromycota</taxon>
        <taxon>Glomeromycotina</taxon>
        <taxon>Glomeromycetes</taxon>
        <taxon>Glomerales</taxon>
        <taxon>Glomeraceae</taxon>
        <taxon>Rhizophagus</taxon>
    </lineage>
</organism>
<keyword evidence="1" id="KW-1133">Transmembrane helix</keyword>
<name>A0A2P4PU85_RHIID</name>
<gene>
    <name evidence="2" type="ORF">GLOIN_2v1777665</name>
</gene>
<feature type="transmembrane region" description="Helical" evidence="1">
    <location>
        <begin position="15"/>
        <end position="34"/>
    </location>
</feature>
<dbReference type="Proteomes" id="UP000018888">
    <property type="component" value="Unassembled WGS sequence"/>
</dbReference>
<reference evidence="2 3" key="2">
    <citation type="journal article" date="2018" name="New Phytol.">
        <title>High intraspecific genome diversity in the model arbuscular mycorrhizal symbiont Rhizophagus irregularis.</title>
        <authorList>
            <person name="Chen E.C.H."/>
            <person name="Morin E."/>
            <person name="Beaudet D."/>
            <person name="Noel J."/>
            <person name="Yildirir G."/>
            <person name="Ndikumana S."/>
            <person name="Charron P."/>
            <person name="St-Onge C."/>
            <person name="Giorgi J."/>
            <person name="Kruger M."/>
            <person name="Marton T."/>
            <person name="Ropars J."/>
            <person name="Grigoriev I.V."/>
            <person name="Hainaut M."/>
            <person name="Henrissat B."/>
            <person name="Roux C."/>
            <person name="Martin F."/>
            <person name="Corradi N."/>
        </authorList>
    </citation>
    <scope>NUCLEOTIDE SEQUENCE [LARGE SCALE GENOMIC DNA]</scope>
    <source>
        <strain evidence="2 3">DAOM 197198</strain>
    </source>
</reference>
<keyword evidence="3" id="KW-1185">Reference proteome</keyword>